<evidence type="ECO:0000313" key="3">
    <source>
        <dbReference type="Proteomes" id="UP001597294"/>
    </source>
</evidence>
<comment type="caution">
    <text evidence="2">The sequence shown here is derived from an EMBL/GenBank/DDBJ whole genome shotgun (WGS) entry which is preliminary data.</text>
</comment>
<dbReference type="RefSeq" id="WP_380251213.1">
    <property type="nucleotide sequence ID" value="NZ_JBHUII010000004.1"/>
</dbReference>
<gene>
    <name evidence="2" type="ORF">ACFSKO_10415</name>
</gene>
<feature type="transmembrane region" description="Helical" evidence="1">
    <location>
        <begin position="12"/>
        <end position="32"/>
    </location>
</feature>
<dbReference type="EMBL" id="JBHUII010000004">
    <property type="protein sequence ID" value="MFD2206029.1"/>
    <property type="molecule type" value="Genomic_DNA"/>
</dbReference>
<evidence type="ECO:0000256" key="1">
    <source>
        <dbReference type="SAM" id="Phobius"/>
    </source>
</evidence>
<name>A0ABW5BK57_9PROT</name>
<dbReference type="Proteomes" id="UP001597294">
    <property type="component" value="Unassembled WGS sequence"/>
</dbReference>
<keyword evidence="3" id="KW-1185">Reference proteome</keyword>
<keyword evidence="1" id="KW-0812">Transmembrane</keyword>
<protein>
    <recommendedName>
        <fullName evidence="4">SGNH/GDSL hydrolase family protein</fullName>
    </recommendedName>
</protein>
<sequence>MRNISTKLIPSLVWIYTILFTIIWCIVVLMIIQNPIPKSEAFFIHNIKRLELFTGQLNPKTVSIAILGDSRSRYALVPDEILSEQISTRTRKDVRVLSLNNNWAVYSDFEDLLPNLVRSNLNVIVIQEELFAKERASPANFLQWRSYLIWLLFGTGEWNPGDVDQHLLQKERRCSVLRENETIEERKQRIKLWMRFEPQGPNATKLTERRKSLIGNGLKVPILRIPVSSAARSELPGFRFKHDTPIMAYPGVIKDNDYCDTVHMNPTGRQIYSKWFVDQIATVLLEVQP</sequence>
<accession>A0ABW5BK57</accession>
<evidence type="ECO:0000313" key="2">
    <source>
        <dbReference type="EMBL" id="MFD2206029.1"/>
    </source>
</evidence>
<keyword evidence="1" id="KW-1133">Transmembrane helix</keyword>
<reference evidence="3" key="1">
    <citation type="journal article" date="2019" name="Int. J. Syst. Evol. Microbiol.">
        <title>The Global Catalogue of Microorganisms (GCM) 10K type strain sequencing project: providing services to taxonomists for standard genome sequencing and annotation.</title>
        <authorList>
            <consortium name="The Broad Institute Genomics Platform"/>
            <consortium name="The Broad Institute Genome Sequencing Center for Infectious Disease"/>
            <person name="Wu L."/>
            <person name="Ma J."/>
        </authorList>
    </citation>
    <scope>NUCLEOTIDE SEQUENCE [LARGE SCALE GENOMIC DNA]</scope>
    <source>
        <strain evidence="3">CGMCC 4.7192</strain>
    </source>
</reference>
<keyword evidence="1" id="KW-0472">Membrane</keyword>
<organism evidence="2 3">
    <name type="scientific">Kiloniella antarctica</name>
    <dbReference type="NCBI Taxonomy" id="1550907"/>
    <lineage>
        <taxon>Bacteria</taxon>
        <taxon>Pseudomonadati</taxon>
        <taxon>Pseudomonadota</taxon>
        <taxon>Alphaproteobacteria</taxon>
        <taxon>Rhodospirillales</taxon>
        <taxon>Kiloniellaceae</taxon>
        <taxon>Kiloniella</taxon>
    </lineage>
</organism>
<evidence type="ECO:0008006" key="4">
    <source>
        <dbReference type="Google" id="ProtNLM"/>
    </source>
</evidence>
<proteinExistence type="predicted"/>